<keyword evidence="3" id="KW-1185">Reference proteome</keyword>
<dbReference type="AlphaFoldDB" id="A0A8X6S9T8"/>
<gene>
    <name evidence="2" type="primary">NCL1_49946</name>
    <name evidence="2" type="ORF">TNCV_4416511</name>
</gene>
<protein>
    <submittedName>
        <fullName evidence="2">Uncharacterized protein</fullName>
    </submittedName>
</protein>
<evidence type="ECO:0000313" key="3">
    <source>
        <dbReference type="Proteomes" id="UP000887159"/>
    </source>
</evidence>
<dbReference type="EMBL" id="BMAU01021244">
    <property type="protein sequence ID" value="GFY04566.1"/>
    <property type="molecule type" value="Genomic_DNA"/>
</dbReference>
<feature type="region of interest" description="Disordered" evidence="1">
    <location>
        <begin position="55"/>
        <end position="82"/>
    </location>
</feature>
<sequence>MDLRILHGPLVDFFRRSLRDLSRMRSQHDGAPAHKSVQPCTFLEQTFDTRIIDYGGQQEWPPRSPHLSPLGFPKKQRESTSKSDLLNGIGMQICDTNYVAELTAGVSDAGSVLHFCGRQSF</sequence>
<dbReference type="GO" id="GO:0003676">
    <property type="term" value="F:nucleic acid binding"/>
    <property type="evidence" value="ECO:0007669"/>
    <property type="project" value="InterPro"/>
</dbReference>
<reference evidence="2" key="1">
    <citation type="submission" date="2020-08" db="EMBL/GenBank/DDBJ databases">
        <title>Multicomponent nature underlies the extraordinary mechanical properties of spider dragline silk.</title>
        <authorList>
            <person name="Kono N."/>
            <person name="Nakamura H."/>
            <person name="Mori M."/>
            <person name="Yoshida Y."/>
            <person name="Ohtoshi R."/>
            <person name="Malay A.D."/>
            <person name="Moran D.A.P."/>
            <person name="Tomita M."/>
            <person name="Numata K."/>
            <person name="Arakawa K."/>
        </authorList>
    </citation>
    <scope>NUCLEOTIDE SEQUENCE</scope>
</reference>
<name>A0A8X6S9T8_TRICX</name>
<comment type="caution">
    <text evidence="2">The sequence shown here is derived from an EMBL/GenBank/DDBJ whole genome shotgun (WGS) entry which is preliminary data.</text>
</comment>
<organism evidence="2 3">
    <name type="scientific">Trichonephila clavipes</name>
    <name type="common">Golden silk orbweaver</name>
    <name type="synonym">Nephila clavipes</name>
    <dbReference type="NCBI Taxonomy" id="2585209"/>
    <lineage>
        <taxon>Eukaryota</taxon>
        <taxon>Metazoa</taxon>
        <taxon>Ecdysozoa</taxon>
        <taxon>Arthropoda</taxon>
        <taxon>Chelicerata</taxon>
        <taxon>Arachnida</taxon>
        <taxon>Araneae</taxon>
        <taxon>Araneomorphae</taxon>
        <taxon>Entelegynae</taxon>
        <taxon>Araneoidea</taxon>
        <taxon>Nephilidae</taxon>
        <taxon>Trichonephila</taxon>
    </lineage>
</organism>
<evidence type="ECO:0000256" key="1">
    <source>
        <dbReference type="SAM" id="MobiDB-lite"/>
    </source>
</evidence>
<dbReference type="InterPro" id="IPR036397">
    <property type="entry name" value="RNaseH_sf"/>
</dbReference>
<proteinExistence type="predicted"/>
<evidence type="ECO:0000313" key="2">
    <source>
        <dbReference type="EMBL" id="GFY04566.1"/>
    </source>
</evidence>
<dbReference type="Proteomes" id="UP000887159">
    <property type="component" value="Unassembled WGS sequence"/>
</dbReference>
<dbReference type="Gene3D" id="3.30.420.10">
    <property type="entry name" value="Ribonuclease H-like superfamily/Ribonuclease H"/>
    <property type="match status" value="1"/>
</dbReference>
<accession>A0A8X6S9T8</accession>